<proteinExistence type="predicted"/>
<dbReference type="EMBL" id="ACVA01000048">
    <property type="protein sequence ID" value="EEX18085.1"/>
    <property type="molecule type" value="Genomic_DNA"/>
</dbReference>
<evidence type="ECO:0000313" key="1">
    <source>
        <dbReference type="EMBL" id="EEX18085.1"/>
    </source>
</evidence>
<dbReference type="Proteomes" id="UP000003327">
    <property type="component" value="Unassembled WGS sequence"/>
</dbReference>
<sequence length="57" mass="6599">MKERPLQCEEGVSSCQRNAFLKWRRGSLNLLTFVHPPFEDVGNGFKDYLLPPLFQST</sequence>
<comment type="caution">
    <text evidence="1">The sequence shown here is derived from an EMBL/GenBank/DDBJ whole genome shotgun (WGS) entry which is preliminary data.</text>
</comment>
<protein>
    <submittedName>
        <fullName evidence="1">Uncharacterized protein</fullName>
    </submittedName>
</protein>
<gene>
    <name evidence="1" type="ORF">HMPREF0973_02148</name>
</gene>
<evidence type="ECO:0000313" key="2">
    <source>
        <dbReference type="Proteomes" id="UP000003327"/>
    </source>
</evidence>
<accession>C9MQY1</accession>
<keyword evidence="2" id="KW-1185">Reference proteome</keyword>
<dbReference type="AlphaFoldDB" id="C9MQY1"/>
<reference evidence="1 2" key="1">
    <citation type="submission" date="2009-09" db="EMBL/GenBank/DDBJ databases">
        <authorList>
            <person name="Weinstock G."/>
            <person name="Sodergren E."/>
            <person name="Clifton S."/>
            <person name="Fulton L."/>
            <person name="Fulton B."/>
            <person name="Courtney L."/>
            <person name="Fronick C."/>
            <person name="Harrison M."/>
            <person name="Strong C."/>
            <person name="Farmer C."/>
            <person name="Delahaunty K."/>
            <person name="Markovic C."/>
            <person name="Hall O."/>
            <person name="Minx P."/>
            <person name="Tomlinson C."/>
            <person name="Mitreva M."/>
            <person name="Nelson J."/>
            <person name="Hou S."/>
            <person name="Wollam A."/>
            <person name="Pepin K.H."/>
            <person name="Johnson M."/>
            <person name="Bhonagiri V."/>
            <person name="Nash W.E."/>
            <person name="Warren W."/>
            <person name="Chinwalla A."/>
            <person name="Mardis E.R."/>
            <person name="Wilson R.K."/>
        </authorList>
    </citation>
    <scope>NUCLEOTIDE SEQUENCE [LARGE SCALE GENOMIC DNA]</scope>
    <source>
        <strain evidence="1 2">F0319</strain>
    </source>
</reference>
<name>C9MQY1_9BACT</name>
<organism evidence="1 2">
    <name type="scientific">Prevotella veroralis F0319</name>
    <dbReference type="NCBI Taxonomy" id="649761"/>
    <lineage>
        <taxon>Bacteria</taxon>
        <taxon>Pseudomonadati</taxon>
        <taxon>Bacteroidota</taxon>
        <taxon>Bacteroidia</taxon>
        <taxon>Bacteroidales</taxon>
        <taxon>Prevotellaceae</taxon>
        <taxon>Prevotella</taxon>
    </lineage>
</organism>
<dbReference type="HOGENOM" id="CLU_2992980_0_0_10"/>